<comment type="caution">
    <text evidence="1">The sequence shown here is derived from an EMBL/GenBank/DDBJ whole genome shotgun (WGS) entry which is preliminary data.</text>
</comment>
<proteinExistence type="predicted"/>
<dbReference type="EMBL" id="JAVHJL010000012">
    <property type="protein sequence ID" value="KAK6495782.1"/>
    <property type="molecule type" value="Genomic_DNA"/>
</dbReference>
<protein>
    <submittedName>
        <fullName evidence="1">Uncharacterized protein</fullName>
    </submittedName>
</protein>
<accession>A0AAV9VSK9</accession>
<name>A0AAV9VSK9_9PEZI</name>
<keyword evidence="2" id="KW-1185">Reference proteome</keyword>
<gene>
    <name evidence="1" type="ORF">TWF481_002828</name>
</gene>
<reference evidence="1 2" key="1">
    <citation type="submission" date="2023-08" db="EMBL/GenBank/DDBJ databases">
        <authorList>
            <person name="Palmer J.M."/>
        </authorList>
    </citation>
    <scope>NUCLEOTIDE SEQUENCE [LARGE SCALE GENOMIC DNA]</scope>
    <source>
        <strain evidence="1 2">TWF481</strain>
    </source>
</reference>
<evidence type="ECO:0000313" key="2">
    <source>
        <dbReference type="Proteomes" id="UP001370758"/>
    </source>
</evidence>
<sequence length="154" mass="17101">MSFANSLKAFSPSTRAKSRNVVAILSILNTALIGDTPVYNKERCYRTGFGTLVGVRTAFAFKTFEKRLSLNELDSLLSCFESIRGSVSERIGGKTSSISLNVKPEEVLSFVVMPIMDGLSNAAKQLYESTAEKPRCLQQDIFDNFQSKMERALR</sequence>
<dbReference type="AlphaFoldDB" id="A0AAV9VSK9"/>
<evidence type="ECO:0000313" key="1">
    <source>
        <dbReference type="EMBL" id="KAK6495782.1"/>
    </source>
</evidence>
<organism evidence="1 2">
    <name type="scientific">Arthrobotrys musiformis</name>
    <dbReference type="NCBI Taxonomy" id="47236"/>
    <lineage>
        <taxon>Eukaryota</taxon>
        <taxon>Fungi</taxon>
        <taxon>Dikarya</taxon>
        <taxon>Ascomycota</taxon>
        <taxon>Pezizomycotina</taxon>
        <taxon>Orbiliomycetes</taxon>
        <taxon>Orbiliales</taxon>
        <taxon>Orbiliaceae</taxon>
        <taxon>Arthrobotrys</taxon>
    </lineage>
</organism>
<dbReference type="Proteomes" id="UP001370758">
    <property type="component" value="Unassembled WGS sequence"/>
</dbReference>